<keyword evidence="4 7" id="KW-0238">DNA-binding</keyword>
<feature type="compositionally biased region" description="Low complexity" evidence="9">
    <location>
        <begin position="217"/>
        <end position="226"/>
    </location>
</feature>
<evidence type="ECO:0000256" key="6">
    <source>
        <dbReference type="ARBA" id="ARBA00023242"/>
    </source>
</evidence>
<evidence type="ECO:0000259" key="10">
    <source>
        <dbReference type="PROSITE" id="PS50071"/>
    </source>
</evidence>
<keyword evidence="3" id="KW-0217">Developmental protein</keyword>
<dbReference type="EMBL" id="JAICCE010000015">
    <property type="protein sequence ID" value="KAG9267858.1"/>
    <property type="molecule type" value="Genomic_DNA"/>
</dbReference>
<dbReference type="PROSITE" id="PS50071">
    <property type="entry name" value="HOMEOBOX_2"/>
    <property type="match status" value="1"/>
</dbReference>
<dbReference type="Pfam" id="PF00046">
    <property type="entry name" value="Homeodomain"/>
    <property type="match status" value="1"/>
</dbReference>
<reference evidence="11 12" key="1">
    <citation type="submission" date="2021-07" db="EMBL/GenBank/DDBJ databases">
        <authorList>
            <person name="Imarazene B."/>
            <person name="Zahm M."/>
            <person name="Klopp C."/>
            <person name="Cabau C."/>
            <person name="Beille S."/>
            <person name="Jouanno E."/>
            <person name="Castinel A."/>
            <person name="Lluch J."/>
            <person name="Gil L."/>
            <person name="Kuchtly C."/>
            <person name="Lopez Roques C."/>
            <person name="Donnadieu C."/>
            <person name="Parrinello H."/>
            <person name="Journot L."/>
            <person name="Du K."/>
            <person name="Schartl M."/>
            <person name="Retaux S."/>
            <person name="Guiguen Y."/>
        </authorList>
    </citation>
    <scope>NUCLEOTIDE SEQUENCE [LARGE SCALE GENOMIC DNA]</scope>
    <source>
        <strain evidence="11">Pach_M1</strain>
        <tissue evidence="11">Testis</tissue>
    </source>
</reference>
<gene>
    <name evidence="11" type="primary">DUX1</name>
    <name evidence="11" type="ORF">AMEX_G18730</name>
</gene>
<dbReference type="GO" id="GO:0000981">
    <property type="term" value="F:DNA-binding transcription factor activity, RNA polymerase II-specific"/>
    <property type="evidence" value="ECO:0007669"/>
    <property type="project" value="TreeGrafter"/>
</dbReference>
<evidence type="ECO:0000313" key="11">
    <source>
        <dbReference type="EMBL" id="KAG9267858.1"/>
    </source>
</evidence>
<evidence type="ECO:0000256" key="3">
    <source>
        <dbReference type="ARBA" id="ARBA00022473"/>
    </source>
</evidence>
<evidence type="ECO:0000256" key="4">
    <source>
        <dbReference type="ARBA" id="ARBA00023125"/>
    </source>
</evidence>
<evidence type="ECO:0000256" key="2">
    <source>
        <dbReference type="ARBA" id="ARBA00005733"/>
    </source>
</evidence>
<dbReference type="AlphaFoldDB" id="A0A8T2L7D0"/>
<organism evidence="11 12">
    <name type="scientific">Astyanax mexicanus</name>
    <name type="common">Blind cave fish</name>
    <name type="synonym">Astyanax fasciatus mexicanus</name>
    <dbReference type="NCBI Taxonomy" id="7994"/>
    <lineage>
        <taxon>Eukaryota</taxon>
        <taxon>Metazoa</taxon>
        <taxon>Chordata</taxon>
        <taxon>Craniata</taxon>
        <taxon>Vertebrata</taxon>
        <taxon>Euteleostomi</taxon>
        <taxon>Actinopterygii</taxon>
        <taxon>Neopterygii</taxon>
        <taxon>Teleostei</taxon>
        <taxon>Ostariophysi</taxon>
        <taxon>Characiformes</taxon>
        <taxon>Characoidei</taxon>
        <taxon>Acestrorhamphidae</taxon>
        <taxon>Acestrorhamphinae</taxon>
        <taxon>Astyanax</taxon>
    </lineage>
</organism>
<evidence type="ECO:0000256" key="8">
    <source>
        <dbReference type="RuleBase" id="RU000682"/>
    </source>
</evidence>
<dbReference type="PANTHER" id="PTHR46123">
    <property type="entry name" value="MIX-TYPE HOMEOBOX GENE 1-RELATED"/>
    <property type="match status" value="1"/>
</dbReference>
<dbReference type="GO" id="GO:0000977">
    <property type="term" value="F:RNA polymerase II transcription regulatory region sequence-specific DNA binding"/>
    <property type="evidence" value="ECO:0007669"/>
    <property type="project" value="TreeGrafter"/>
</dbReference>
<comment type="similarity">
    <text evidence="2">Belongs to the paired homeobox family.</text>
</comment>
<evidence type="ECO:0000256" key="7">
    <source>
        <dbReference type="PROSITE-ProRule" id="PRU00108"/>
    </source>
</evidence>
<dbReference type="SMART" id="SM00389">
    <property type="entry name" value="HOX"/>
    <property type="match status" value="1"/>
</dbReference>
<keyword evidence="6 7" id="KW-0539">Nucleus</keyword>
<evidence type="ECO:0000256" key="1">
    <source>
        <dbReference type="ARBA" id="ARBA00004123"/>
    </source>
</evidence>
<dbReference type="Gene3D" id="1.10.10.60">
    <property type="entry name" value="Homeodomain-like"/>
    <property type="match status" value="1"/>
</dbReference>
<dbReference type="FunFam" id="1.10.10.60:FF:000312">
    <property type="entry name" value="Mix-type homeobox gene 1"/>
    <property type="match status" value="1"/>
</dbReference>
<feature type="domain" description="Homeobox" evidence="10">
    <location>
        <begin position="64"/>
        <end position="124"/>
    </location>
</feature>
<sequence>MYVCYNLYVCLSFMDVAHSKGHLLICRCPLDVTFLLSLVPFSLVPDAPYPKAQAQDGTSQASKIAGRRKRTSFTKEHLELLRMAFSVDPYPGISVRESLSQATGLPESRIQVWFQNKRARTLKNRATRTSPQPEAVVSPLSSPFLPPHMVGMMENGQPRSMTEAPVNFSFTQPQMKEDGDQEGFFSDMSSQIFSFPLSGTYCSTPVTRPRQDRLMGTSLSPSPLTSDLEVTPVSWSSVRGGRAQSTSDSLWSPAPALQAIGNNGTDESSQVFLYPPPPYPHGSVCSGYAGGLKSNSTSPGSPDSAFWDMGLDSASPSVPYPQGGSLWEEPTQMQSLAPLPNLSYQCVEEVLGEMQPGWWKINGQMELQ</sequence>
<comment type="subcellular location">
    <subcellularLocation>
        <location evidence="1 7 8">Nucleus</location>
    </subcellularLocation>
</comment>
<accession>A0A8T2L7D0</accession>
<dbReference type="GO" id="GO:0005634">
    <property type="term" value="C:nucleus"/>
    <property type="evidence" value="ECO:0007669"/>
    <property type="project" value="UniProtKB-SubCell"/>
</dbReference>
<name>A0A8T2L7D0_ASTMX</name>
<dbReference type="InterPro" id="IPR001356">
    <property type="entry name" value="HD"/>
</dbReference>
<proteinExistence type="inferred from homology"/>
<dbReference type="Proteomes" id="UP000752171">
    <property type="component" value="Unassembled WGS sequence"/>
</dbReference>
<feature type="region of interest" description="Disordered" evidence="9">
    <location>
        <begin position="206"/>
        <end position="228"/>
    </location>
</feature>
<dbReference type="InterPro" id="IPR051306">
    <property type="entry name" value="Homeobox_regulator"/>
</dbReference>
<comment type="caution">
    <text evidence="11">The sequence shown here is derived from an EMBL/GenBank/DDBJ whole genome shotgun (WGS) entry which is preliminary data.</text>
</comment>
<dbReference type="CDD" id="cd00086">
    <property type="entry name" value="homeodomain"/>
    <property type="match status" value="1"/>
</dbReference>
<evidence type="ECO:0000256" key="9">
    <source>
        <dbReference type="SAM" id="MobiDB-lite"/>
    </source>
</evidence>
<evidence type="ECO:0000256" key="5">
    <source>
        <dbReference type="ARBA" id="ARBA00023155"/>
    </source>
</evidence>
<keyword evidence="5 7" id="KW-0371">Homeobox</keyword>
<protein>
    <submittedName>
        <fullName evidence="11">Cone-rod homeobox protein-like isoform X1</fullName>
    </submittedName>
</protein>
<dbReference type="InterPro" id="IPR009057">
    <property type="entry name" value="Homeodomain-like_sf"/>
</dbReference>
<evidence type="ECO:0000313" key="12">
    <source>
        <dbReference type="Proteomes" id="UP000752171"/>
    </source>
</evidence>
<dbReference type="PANTHER" id="PTHR46123:SF4">
    <property type="entry name" value="MIX-TYPE HOMEOBOX GENE 1-RELATED"/>
    <property type="match status" value="1"/>
</dbReference>
<feature type="DNA-binding region" description="Homeobox" evidence="7">
    <location>
        <begin position="66"/>
        <end position="125"/>
    </location>
</feature>
<dbReference type="SUPFAM" id="SSF46689">
    <property type="entry name" value="Homeodomain-like"/>
    <property type="match status" value="1"/>
</dbReference>